<reference evidence="2" key="1">
    <citation type="submission" date="2018-06" db="EMBL/GenBank/DDBJ databases">
        <authorList>
            <person name="Zhirakovskaya E."/>
        </authorList>
    </citation>
    <scope>NUCLEOTIDE SEQUENCE</scope>
</reference>
<evidence type="ECO:0000313" key="2">
    <source>
        <dbReference type="EMBL" id="VAW33979.1"/>
    </source>
</evidence>
<evidence type="ECO:0000256" key="1">
    <source>
        <dbReference type="SAM" id="Phobius"/>
    </source>
</evidence>
<gene>
    <name evidence="2" type="ORF">MNBD_DELTA04-1407</name>
</gene>
<name>A0A3B0VAX5_9ZZZZ</name>
<keyword evidence="1" id="KW-0472">Membrane</keyword>
<keyword evidence="1" id="KW-0812">Transmembrane</keyword>
<organism evidence="2">
    <name type="scientific">hydrothermal vent metagenome</name>
    <dbReference type="NCBI Taxonomy" id="652676"/>
    <lineage>
        <taxon>unclassified sequences</taxon>
        <taxon>metagenomes</taxon>
        <taxon>ecological metagenomes</taxon>
    </lineage>
</organism>
<proteinExistence type="predicted"/>
<sequence>MTTFNHLLTDHRGYGACLSTVKRIGAIASRLSETLWLCLTFLLFLATGPFSVFAVIFGLYSLASRAGREHMEEPAHC</sequence>
<dbReference type="EMBL" id="UOEY01000001">
    <property type="protein sequence ID" value="VAW33979.1"/>
    <property type="molecule type" value="Genomic_DNA"/>
</dbReference>
<keyword evidence="1" id="KW-1133">Transmembrane helix</keyword>
<accession>A0A3B0VAX5</accession>
<protein>
    <submittedName>
        <fullName evidence="2">Uncharacterized protein</fullName>
    </submittedName>
</protein>
<feature type="transmembrane region" description="Helical" evidence="1">
    <location>
        <begin position="34"/>
        <end position="62"/>
    </location>
</feature>
<dbReference type="AlphaFoldDB" id="A0A3B0VAX5"/>